<feature type="compositionally biased region" description="Low complexity" evidence="1">
    <location>
        <begin position="63"/>
        <end position="72"/>
    </location>
</feature>
<reference evidence="3 4" key="1">
    <citation type="submission" date="2014-03" db="EMBL/GenBank/DDBJ databases">
        <authorList>
            <person name="Sibley D."/>
            <person name="Venepally P."/>
            <person name="Karamycheva S."/>
            <person name="Hadjithomas M."/>
            <person name="Khan A."/>
            <person name="Brunk B."/>
            <person name="Roos D."/>
            <person name="Caler E."/>
            <person name="Lorenzi H."/>
        </authorList>
    </citation>
    <scope>NUCLEOTIDE SEQUENCE [LARGE SCALE GENOMIC DNA]</scope>
    <source>
        <strain evidence="4">p89</strain>
    </source>
</reference>
<proteinExistence type="predicted"/>
<dbReference type="PANTHER" id="PTHR47170:SF2">
    <property type="entry name" value="MALONYL-COA:ACP TRANSACYLASE (MAT) DOMAIN-CONTAINING PROTEIN"/>
    <property type="match status" value="1"/>
</dbReference>
<dbReference type="InterPro" id="IPR016035">
    <property type="entry name" value="Acyl_Trfase/lysoPLipase"/>
</dbReference>
<dbReference type="Gene3D" id="3.40.366.10">
    <property type="entry name" value="Malonyl-Coenzyme A Acyl Carrier Protein, domain 2"/>
    <property type="match status" value="1"/>
</dbReference>
<dbReference type="InterPro" id="IPR016036">
    <property type="entry name" value="Malonyl_transacylase_ACP-bd"/>
</dbReference>
<keyword evidence="3" id="KW-0012">Acyltransferase</keyword>
<dbReference type="SUPFAM" id="SSF52151">
    <property type="entry name" value="FabD/lysophospholipase-like"/>
    <property type="match status" value="1"/>
</dbReference>
<dbReference type="EMBL" id="AEYI02000988">
    <property type="protein sequence ID" value="KFG42781.1"/>
    <property type="molecule type" value="Genomic_DNA"/>
</dbReference>
<dbReference type="Gene3D" id="3.30.70.250">
    <property type="entry name" value="Malonyl-CoA ACP transacylase, ACP-binding"/>
    <property type="match status" value="1"/>
</dbReference>
<comment type="caution">
    <text evidence="3">The sequence shown here is derived from an EMBL/GenBank/DDBJ whole genome shotgun (WGS) entry which is preliminary data.</text>
</comment>
<accession>A0A086KEG3</accession>
<dbReference type="Pfam" id="PF00698">
    <property type="entry name" value="Acyl_transf_1"/>
    <property type="match status" value="1"/>
</dbReference>
<feature type="domain" description="Malonyl-CoA:ACP transacylase (MAT)" evidence="2">
    <location>
        <begin position="182"/>
        <end position="501"/>
    </location>
</feature>
<protein>
    <submittedName>
        <fullName evidence="3">Acyl transferase domain-containing protein</fullName>
        <ecNumber evidence="3">2.3.1.39</ecNumber>
    </submittedName>
</protein>
<dbReference type="PANTHER" id="PTHR47170">
    <property type="entry name" value="MALONYL-COA ACP TRANSACYLASE, ACP-BINDING"/>
    <property type="match status" value="1"/>
</dbReference>
<dbReference type="InterPro" id="IPR052760">
    <property type="entry name" value="Mitochondrial_malonyltrans"/>
</dbReference>
<feature type="compositionally biased region" description="Polar residues" evidence="1">
    <location>
        <begin position="73"/>
        <end position="97"/>
    </location>
</feature>
<evidence type="ECO:0000256" key="1">
    <source>
        <dbReference type="SAM" id="MobiDB-lite"/>
    </source>
</evidence>
<keyword evidence="3" id="KW-0808">Transferase</keyword>
<organism evidence="3 4">
    <name type="scientific">Toxoplasma gondii p89</name>
    <dbReference type="NCBI Taxonomy" id="943119"/>
    <lineage>
        <taxon>Eukaryota</taxon>
        <taxon>Sar</taxon>
        <taxon>Alveolata</taxon>
        <taxon>Apicomplexa</taxon>
        <taxon>Conoidasida</taxon>
        <taxon>Coccidia</taxon>
        <taxon>Eucoccidiorida</taxon>
        <taxon>Eimeriorina</taxon>
        <taxon>Sarcocystidae</taxon>
        <taxon>Toxoplasma</taxon>
    </lineage>
</organism>
<feature type="compositionally biased region" description="Polar residues" evidence="1">
    <location>
        <begin position="117"/>
        <end position="132"/>
    </location>
</feature>
<evidence type="ECO:0000313" key="4">
    <source>
        <dbReference type="Proteomes" id="UP000028828"/>
    </source>
</evidence>
<dbReference type="SMART" id="SM00827">
    <property type="entry name" value="PKS_AT"/>
    <property type="match status" value="1"/>
</dbReference>
<dbReference type="OrthoDB" id="541883at2759"/>
<dbReference type="SUPFAM" id="SSF55048">
    <property type="entry name" value="Probable ACP-binding domain of malonyl-CoA ACP transacylase"/>
    <property type="match status" value="1"/>
</dbReference>
<evidence type="ECO:0000313" key="3">
    <source>
        <dbReference type="EMBL" id="KFG42781.1"/>
    </source>
</evidence>
<name>A0A086KEG3_TOXGO</name>
<feature type="region of interest" description="Disordered" evidence="1">
    <location>
        <begin position="56"/>
        <end position="102"/>
    </location>
</feature>
<feature type="region of interest" description="Disordered" evidence="1">
    <location>
        <begin position="116"/>
        <end position="166"/>
    </location>
</feature>
<dbReference type="VEuPathDB" id="ToxoDB:TGP89_225990"/>
<gene>
    <name evidence="3" type="ORF">TGP89_225990</name>
</gene>
<evidence type="ECO:0000259" key="2">
    <source>
        <dbReference type="SMART" id="SM00827"/>
    </source>
</evidence>
<dbReference type="InterPro" id="IPR014043">
    <property type="entry name" value="Acyl_transferase_dom"/>
</dbReference>
<dbReference type="GO" id="GO:0004314">
    <property type="term" value="F:[acyl-carrier-protein] S-malonyltransferase activity"/>
    <property type="evidence" value="ECO:0007669"/>
    <property type="project" value="UniProtKB-EC"/>
</dbReference>
<dbReference type="InterPro" id="IPR001227">
    <property type="entry name" value="Ac_transferase_dom_sf"/>
</dbReference>
<dbReference type="AlphaFoldDB" id="A0A086KEG3"/>
<dbReference type="EC" id="2.3.1.39" evidence="3"/>
<feature type="compositionally biased region" description="Polar residues" evidence="1">
    <location>
        <begin position="150"/>
        <end position="159"/>
    </location>
</feature>
<sequence>MYRAAKMTASSALLRSFLQYSCTLVLCSGWLVPFSGAVPLPSGHFLSRIPSPKPSLFGDGTGSSSRSPSFASPETQSFGSTASRSLRASRQTRNASHSPPAFVSAPRLSVSFFSPALQASDSPGNGQTSGRNISGHFAPQSDRLIHRSPASPSSLQGLATASHPGGAADDAFESFRAETVALFPGQGAQTVGMGVASARQSAAAKAIFTEASEVVGRDMLKLCEEGPEAELHKTEWAQPALLTASMAAVARWKEEQESSESPAPAPSASLGLSLGEYSSLCFAGALAFPSAVHLTRQRGLLMQRAGESNGGGMAAVLGLSREEASCLRDAVNAVLRDRDSAEKGGELCEIANYLCQGNIVFSGSLAGLEVLEELASKKVTPEEAKARGFPKPKRVVRLKVSGAFHSCLMQEAAEGLRKTLEETEIQTPKIPVVMNVDARTHADPRMIKQQLMRQLTNPVLMDKSLELLVDRGMQEGFEFGPGGVLVGLMRKTRQEIKVHQVE</sequence>
<dbReference type="Proteomes" id="UP000028828">
    <property type="component" value="Unassembled WGS sequence"/>
</dbReference>